<evidence type="ECO:0000256" key="2">
    <source>
        <dbReference type="ARBA" id="ARBA00007441"/>
    </source>
</evidence>
<dbReference type="PANTHER" id="PTHR46383:SF1">
    <property type="entry name" value="ASPARTATE AMINOTRANSFERASE"/>
    <property type="match status" value="1"/>
</dbReference>
<dbReference type="Proteomes" id="UP000708298">
    <property type="component" value="Unassembled WGS sequence"/>
</dbReference>
<reference evidence="9" key="1">
    <citation type="journal article" date="2021" name="Microorganisms">
        <title>Acidisoma silvae sp. nov. and Acidisomacellulosilytica sp. nov., Two Acidophilic Bacteria Isolated from Decaying Wood, Hydrolyzing Cellulose and Producing Poly-3-hydroxybutyrate.</title>
        <authorList>
            <person name="Mieszkin S."/>
            <person name="Pouder E."/>
            <person name="Uroz S."/>
            <person name="Simon-Colin C."/>
            <person name="Alain K."/>
        </authorList>
    </citation>
    <scope>NUCLEOTIDE SEQUENCE</scope>
    <source>
        <strain evidence="9">HW T2.11</strain>
    </source>
</reference>
<dbReference type="AlphaFoldDB" id="A0A963YPE5"/>
<dbReference type="PROSITE" id="PS00105">
    <property type="entry name" value="AA_TRANSFER_CLASS_1"/>
    <property type="match status" value="1"/>
</dbReference>
<comment type="similarity">
    <text evidence="2 7">Belongs to the class-I pyridoxal-phosphate-dependent aminotransferase family.</text>
</comment>
<organism evidence="9 10">
    <name type="scientific">Acidisoma silvae</name>
    <dbReference type="NCBI Taxonomy" id="2802396"/>
    <lineage>
        <taxon>Bacteria</taxon>
        <taxon>Pseudomonadati</taxon>
        <taxon>Pseudomonadota</taxon>
        <taxon>Alphaproteobacteria</taxon>
        <taxon>Acetobacterales</taxon>
        <taxon>Acidocellaceae</taxon>
        <taxon>Acidisoma</taxon>
    </lineage>
</organism>
<dbReference type="EC" id="2.6.1.-" evidence="7"/>
<comment type="catalytic activity">
    <reaction evidence="6">
        <text>L-aspartate + 2-oxoglutarate = oxaloacetate + L-glutamate</text>
        <dbReference type="Rhea" id="RHEA:21824"/>
        <dbReference type="ChEBI" id="CHEBI:16452"/>
        <dbReference type="ChEBI" id="CHEBI:16810"/>
        <dbReference type="ChEBI" id="CHEBI:29985"/>
        <dbReference type="ChEBI" id="CHEBI:29991"/>
        <dbReference type="EC" id="2.6.1.1"/>
    </reaction>
</comment>
<evidence type="ECO:0000313" key="9">
    <source>
        <dbReference type="EMBL" id="MCB8874579.1"/>
    </source>
</evidence>
<dbReference type="InterPro" id="IPR015424">
    <property type="entry name" value="PyrdxlP-dep_Trfase"/>
</dbReference>
<evidence type="ECO:0000256" key="1">
    <source>
        <dbReference type="ARBA" id="ARBA00001933"/>
    </source>
</evidence>
<dbReference type="GO" id="GO:0030170">
    <property type="term" value="F:pyridoxal phosphate binding"/>
    <property type="evidence" value="ECO:0007669"/>
    <property type="project" value="InterPro"/>
</dbReference>
<dbReference type="GO" id="GO:0006520">
    <property type="term" value="P:amino acid metabolic process"/>
    <property type="evidence" value="ECO:0007669"/>
    <property type="project" value="InterPro"/>
</dbReference>
<dbReference type="NCBIfam" id="NF004770">
    <property type="entry name" value="PRK06108.1"/>
    <property type="match status" value="1"/>
</dbReference>
<dbReference type="SUPFAM" id="SSF53383">
    <property type="entry name" value="PLP-dependent transferases"/>
    <property type="match status" value="1"/>
</dbReference>
<evidence type="ECO:0000256" key="4">
    <source>
        <dbReference type="ARBA" id="ARBA00022679"/>
    </source>
</evidence>
<evidence type="ECO:0000256" key="6">
    <source>
        <dbReference type="ARBA" id="ARBA00049185"/>
    </source>
</evidence>
<keyword evidence="3 7" id="KW-0032">Aminotransferase</keyword>
<keyword evidence="4 7" id="KW-0808">Transferase</keyword>
<dbReference type="PANTHER" id="PTHR46383">
    <property type="entry name" value="ASPARTATE AMINOTRANSFERASE"/>
    <property type="match status" value="1"/>
</dbReference>
<dbReference type="Gene3D" id="3.40.640.10">
    <property type="entry name" value="Type I PLP-dependent aspartate aminotransferase-like (Major domain)"/>
    <property type="match status" value="1"/>
</dbReference>
<comment type="caution">
    <text evidence="9">The sequence shown here is derived from an EMBL/GenBank/DDBJ whole genome shotgun (WGS) entry which is preliminary data.</text>
</comment>
<comment type="cofactor">
    <cofactor evidence="1 7">
        <name>pyridoxal 5'-phosphate</name>
        <dbReference type="ChEBI" id="CHEBI:597326"/>
    </cofactor>
</comment>
<accession>A0A963YPE5</accession>
<dbReference type="CDD" id="cd00609">
    <property type="entry name" value="AAT_like"/>
    <property type="match status" value="1"/>
</dbReference>
<name>A0A963YPE5_9PROT</name>
<gene>
    <name evidence="9" type="ORF">ASILVAE211_05225</name>
</gene>
<evidence type="ECO:0000256" key="3">
    <source>
        <dbReference type="ARBA" id="ARBA00022576"/>
    </source>
</evidence>
<feature type="domain" description="Aminotransferase class I/classII large" evidence="8">
    <location>
        <begin position="33"/>
        <end position="378"/>
    </location>
</feature>
<reference evidence="9" key="2">
    <citation type="submission" date="2021-01" db="EMBL/GenBank/DDBJ databases">
        <authorList>
            <person name="Mieszkin S."/>
            <person name="Pouder E."/>
            <person name="Alain K."/>
        </authorList>
    </citation>
    <scope>NUCLEOTIDE SEQUENCE</scope>
    <source>
        <strain evidence="9">HW T2.11</strain>
    </source>
</reference>
<dbReference type="InterPro" id="IPR004838">
    <property type="entry name" value="NHTrfase_class1_PyrdxlP-BS"/>
</dbReference>
<evidence type="ECO:0000313" key="10">
    <source>
        <dbReference type="Proteomes" id="UP000708298"/>
    </source>
</evidence>
<dbReference type="Pfam" id="PF00155">
    <property type="entry name" value="Aminotran_1_2"/>
    <property type="match status" value="1"/>
</dbReference>
<sequence>MSGTQFDLARLQGSRIVSVARLASGRPDTEFLCFGESDQKSPAAAIGALNAALARGDTLYPDVRGLPPLRHALADYLTALHKQPVAESRVMVTASGMAALSVALSAIVRAGDRVVLHEPAWPNAGNASRLRGAQVEPIALSARQDGSLHLDLEALDKALAGARVFILNSPNNPTGWTATEDELRQILALCRRHGCWLVSDEVYSRLVYDGRDAAPSVLDVAAPDDRVIVANSFSKTWVMTGWRLGWLIVPEGVRDELSELIEVTHSGVAPFIQHAGLAAIADHVTPPAFRAHCAEGRRIAAEILGQVPGIRYASPEGAFYAFLQVDGLTDSLALAERLVTDHGVAIAPGIAFGESGEGWLRVCFAVAPARLARALDRLSAGLRAFRETA</sequence>
<dbReference type="RefSeq" id="WP_227320246.1">
    <property type="nucleotide sequence ID" value="NZ_JAESVB010000002.1"/>
</dbReference>
<evidence type="ECO:0000259" key="8">
    <source>
        <dbReference type="Pfam" id="PF00155"/>
    </source>
</evidence>
<dbReference type="InterPro" id="IPR004839">
    <property type="entry name" value="Aminotransferase_I/II_large"/>
</dbReference>
<keyword evidence="5" id="KW-0663">Pyridoxal phosphate</keyword>
<evidence type="ECO:0000256" key="5">
    <source>
        <dbReference type="ARBA" id="ARBA00022898"/>
    </source>
</evidence>
<proteinExistence type="inferred from homology"/>
<dbReference type="InterPro" id="IPR050596">
    <property type="entry name" value="AspAT/PAT-like"/>
</dbReference>
<protein>
    <recommendedName>
        <fullName evidence="7">Aminotransferase</fullName>
        <ecNumber evidence="7">2.6.1.-</ecNumber>
    </recommendedName>
</protein>
<dbReference type="GO" id="GO:0004069">
    <property type="term" value="F:L-aspartate:2-oxoglutarate aminotransferase activity"/>
    <property type="evidence" value="ECO:0007669"/>
    <property type="project" value="UniProtKB-EC"/>
</dbReference>
<evidence type="ECO:0000256" key="7">
    <source>
        <dbReference type="RuleBase" id="RU000481"/>
    </source>
</evidence>
<keyword evidence="10" id="KW-1185">Reference proteome</keyword>
<dbReference type="InterPro" id="IPR015421">
    <property type="entry name" value="PyrdxlP-dep_Trfase_major"/>
</dbReference>
<dbReference type="EMBL" id="JAESVB010000002">
    <property type="protein sequence ID" value="MCB8874579.1"/>
    <property type="molecule type" value="Genomic_DNA"/>
</dbReference>